<evidence type="ECO:0000313" key="2">
    <source>
        <dbReference type="Proteomes" id="UP000593892"/>
    </source>
</evidence>
<evidence type="ECO:0000313" key="1">
    <source>
        <dbReference type="EMBL" id="QOY90367.1"/>
    </source>
</evidence>
<sequence length="132" mass="14330">MTVPIRSDSFYEFRAFPAGEYPFLAGNVGSGFEANRDIGDFDVKVDWGVMKDAVVGDVRMGTKFQEAMVRSSLTGLHEMPQTYQRQYPLGSPATLKRLGPPSAWAWVDADHAGLVVGLCLTAVIESATCPDA</sequence>
<reference evidence="1 2" key="1">
    <citation type="submission" date="2020-10" db="EMBL/GenBank/DDBJ databases">
        <title>Complete genome sequence of Paludibaculum fermentans P105T, a facultatively anaerobic acidobacterium capable of dissimilatory Fe(III) reduction.</title>
        <authorList>
            <person name="Dedysh S.N."/>
            <person name="Beletsky A.V."/>
            <person name="Kulichevskaya I.S."/>
            <person name="Mardanov A.V."/>
            <person name="Ravin N.V."/>
        </authorList>
    </citation>
    <scope>NUCLEOTIDE SEQUENCE [LARGE SCALE GENOMIC DNA]</scope>
    <source>
        <strain evidence="1 2">P105</strain>
    </source>
</reference>
<dbReference type="RefSeq" id="WP_194452032.1">
    <property type="nucleotide sequence ID" value="NZ_CP063849.1"/>
</dbReference>
<organism evidence="1 2">
    <name type="scientific">Paludibaculum fermentans</name>
    <dbReference type="NCBI Taxonomy" id="1473598"/>
    <lineage>
        <taxon>Bacteria</taxon>
        <taxon>Pseudomonadati</taxon>
        <taxon>Acidobacteriota</taxon>
        <taxon>Terriglobia</taxon>
        <taxon>Bryobacterales</taxon>
        <taxon>Bryobacteraceae</taxon>
        <taxon>Paludibaculum</taxon>
    </lineage>
</organism>
<keyword evidence="2" id="KW-1185">Reference proteome</keyword>
<gene>
    <name evidence="1" type="ORF">IRI77_10545</name>
</gene>
<proteinExistence type="predicted"/>
<name>A0A7S7SLK9_PALFE</name>
<dbReference type="AlphaFoldDB" id="A0A7S7SLK9"/>
<dbReference type="Proteomes" id="UP000593892">
    <property type="component" value="Chromosome"/>
</dbReference>
<protein>
    <submittedName>
        <fullName evidence="1">Uncharacterized protein</fullName>
    </submittedName>
</protein>
<dbReference type="KEGG" id="pfer:IRI77_10545"/>
<dbReference type="EMBL" id="CP063849">
    <property type="protein sequence ID" value="QOY90367.1"/>
    <property type="molecule type" value="Genomic_DNA"/>
</dbReference>
<accession>A0A7S7SLK9</accession>